<protein>
    <submittedName>
        <fullName evidence="1">Amine oxidase</fullName>
    </submittedName>
</protein>
<name>A0ACD3AWR0_9AGAR</name>
<sequence length="500" mass="55129">MVSSLKALWIALVCAIGTINALPQEKRTTPRHAQVLILGGGITGVIAARTFKQAGINNILVIEGREELGGRMRSTEFGGLTVELGANWIQGTQTGNGPINPILTLARKHHLKTQFNNFDDLTTYDDTGLVDFIDAANQADTDFNNFNIVAGPRVANAQVDMTASAGYRLSGAKILDKQAAAAQYLNFDFEYAQTPQESSWLAASWNNNFTFVAEQGGFSEANLMCIDQRGYKTIVQGEAEDFLTSDEILLNAVVQNITYSSTGVSVTLTNGTVITGDYALCTFSVGVLQHDDVTFIPPLPAFKQEAISSIAMATYTKIFLQFPTKFWFDTEMGLYADPERGRYPIWQSLDHPKFLPGSRILFVTVTSDFSQRVEAFTDEQVQAEVMDVVHNMFPNIEVPEPNAFLFPRWHSDPLYRGSYSNWPPSFFSGHHENLKLNVDRLYFAGEATSVKFFGFLHGAYFEGLNMANIIISCIEGNSTCNTALTNGGEVTNSVPFDLNN</sequence>
<evidence type="ECO:0000313" key="2">
    <source>
        <dbReference type="Proteomes" id="UP000308600"/>
    </source>
</evidence>
<organism evidence="1 2">
    <name type="scientific">Pluteus cervinus</name>
    <dbReference type="NCBI Taxonomy" id="181527"/>
    <lineage>
        <taxon>Eukaryota</taxon>
        <taxon>Fungi</taxon>
        <taxon>Dikarya</taxon>
        <taxon>Basidiomycota</taxon>
        <taxon>Agaricomycotina</taxon>
        <taxon>Agaricomycetes</taxon>
        <taxon>Agaricomycetidae</taxon>
        <taxon>Agaricales</taxon>
        <taxon>Pluteineae</taxon>
        <taxon>Pluteaceae</taxon>
        <taxon>Pluteus</taxon>
    </lineage>
</organism>
<evidence type="ECO:0000313" key="1">
    <source>
        <dbReference type="EMBL" id="TFK69792.1"/>
    </source>
</evidence>
<gene>
    <name evidence="1" type="ORF">BDN72DRAFT_767452</name>
</gene>
<proteinExistence type="predicted"/>
<reference evidence="1 2" key="1">
    <citation type="journal article" date="2019" name="Nat. Ecol. Evol.">
        <title>Megaphylogeny resolves global patterns of mushroom evolution.</title>
        <authorList>
            <person name="Varga T."/>
            <person name="Krizsan K."/>
            <person name="Foldi C."/>
            <person name="Dima B."/>
            <person name="Sanchez-Garcia M."/>
            <person name="Sanchez-Ramirez S."/>
            <person name="Szollosi G.J."/>
            <person name="Szarkandi J.G."/>
            <person name="Papp V."/>
            <person name="Albert L."/>
            <person name="Andreopoulos W."/>
            <person name="Angelini C."/>
            <person name="Antonin V."/>
            <person name="Barry K.W."/>
            <person name="Bougher N.L."/>
            <person name="Buchanan P."/>
            <person name="Buyck B."/>
            <person name="Bense V."/>
            <person name="Catcheside P."/>
            <person name="Chovatia M."/>
            <person name="Cooper J."/>
            <person name="Damon W."/>
            <person name="Desjardin D."/>
            <person name="Finy P."/>
            <person name="Geml J."/>
            <person name="Haridas S."/>
            <person name="Hughes K."/>
            <person name="Justo A."/>
            <person name="Karasinski D."/>
            <person name="Kautmanova I."/>
            <person name="Kiss B."/>
            <person name="Kocsube S."/>
            <person name="Kotiranta H."/>
            <person name="LaButti K.M."/>
            <person name="Lechner B.E."/>
            <person name="Liimatainen K."/>
            <person name="Lipzen A."/>
            <person name="Lukacs Z."/>
            <person name="Mihaltcheva S."/>
            <person name="Morgado L.N."/>
            <person name="Niskanen T."/>
            <person name="Noordeloos M.E."/>
            <person name="Ohm R.A."/>
            <person name="Ortiz-Santana B."/>
            <person name="Ovrebo C."/>
            <person name="Racz N."/>
            <person name="Riley R."/>
            <person name="Savchenko A."/>
            <person name="Shiryaev A."/>
            <person name="Soop K."/>
            <person name="Spirin V."/>
            <person name="Szebenyi C."/>
            <person name="Tomsovsky M."/>
            <person name="Tulloss R.E."/>
            <person name="Uehling J."/>
            <person name="Grigoriev I.V."/>
            <person name="Vagvolgyi C."/>
            <person name="Papp T."/>
            <person name="Martin F.M."/>
            <person name="Miettinen O."/>
            <person name="Hibbett D.S."/>
            <person name="Nagy L.G."/>
        </authorList>
    </citation>
    <scope>NUCLEOTIDE SEQUENCE [LARGE SCALE GENOMIC DNA]</scope>
    <source>
        <strain evidence="1 2">NL-1719</strain>
    </source>
</reference>
<accession>A0ACD3AWR0</accession>
<dbReference type="Proteomes" id="UP000308600">
    <property type="component" value="Unassembled WGS sequence"/>
</dbReference>
<keyword evidence="2" id="KW-1185">Reference proteome</keyword>
<dbReference type="EMBL" id="ML208324">
    <property type="protein sequence ID" value="TFK69792.1"/>
    <property type="molecule type" value="Genomic_DNA"/>
</dbReference>